<gene>
    <name evidence="9" type="ORF">Bpfe_017712</name>
</gene>
<keyword evidence="10" id="KW-1185">Reference proteome</keyword>
<dbReference type="Gene3D" id="1.20.970.10">
    <property type="entry name" value="Transferase, Pyrimidine Nucleoside Phosphorylase, Chain C"/>
    <property type="match status" value="1"/>
</dbReference>
<feature type="region of interest" description="Disordered" evidence="5">
    <location>
        <begin position="418"/>
        <end position="440"/>
    </location>
</feature>
<accession>A0AAD8BE13</accession>
<dbReference type="InterPro" id="IPR036566">
    <property type="entry name" value="PYNP-like_C_sf"/>
</dbReference>
<protein>
    <submittedName>
        <fullName evidence="9">Thymidine phosphorylase-like isoform X1</fullName>
    </submittedName>
</protein>
<dbReference type="GO" id="GO:0006206">
    <property type="term" value="P:pyrimidine nucleobase metabolic process"/>
    <property type="evidence" value="ECO:0007669"/>
    <property type="project" value="InterPro"/>
</dbReference>
<dbReference type="GO" id="GO:0005829">
    <property type="term" value="C:cytosol"/>
    <property type="evidence" value="ECO:0007669"/>
    <property type="project" value="TreeGrafter"/>
</dbReference>
<dbReference type="InterPro" id="IPR013102">
    <property type="entry name" value="PYNP_C"/>
</dbReference>
<feature type="domain" description="Glycosyl transferase family 3" evidence="6">
    <location>
        <begin position="660"/>
        <end position="888"/>
    </location>
</feature>
<comment type="similarity">
    <text evidence="1">Belongs to the thymidine/pyrimidine-nucleoside phosphorylase family.</text>
</comment>
<organism evidence="9 10">
    <name type="scientific">Biomphalaria pfeifferi</name>
    <name type="common">Bloodfluke planorb</name>
    <name type="synonym">Freshwater snail</name>
    <dbReference type="NCBI Taxonomy" id="112525"/>
    <lineage>
        <taxon>Eukaryota</taxon>
        <taxon>Metazoa</taxon>
        <taxon>Spiralia</taxon>
        <taxon>Lophotrochozoa</taxon>
        <taxon>Mollusca</taxon>
        <taxon>Gastropoda</taxon>
        <taxon>Heterobranchia</taxon>
        <taxon>Euthyneura</taxon>
        <taxon>Panpulmonata</taxon>
        <taxon>Hygrophila</taxon>
        <taxon>Lymnaeoidea</taxon>
        <taxon>Planorbidae</taxon>
        <taxon>Biomphalaria</taxon>
    </lineage>
</organism>
<dbReference type="Pfam" id="PF07831">
    <property type="entry name" value="PYNP_C"/>
    <property type="match status" value="1"/>
</dbReference>
<evidence type="ECO:0000313" key="10">
    <source>
        <dbReference type="Proteomes" id="UP001233172"/>
    </source>
</evidence>
<name>A0AAD8BE13_BIOPF</name>
<evidence type="ECO:0000313" key="9">
    <source>
        <dbReference type="EMBL" id="KAK0052858.1"/>
    </source>
</evidence>
<dbReference type="InterPro" id="IPR018090">
    <property type="entry name" value="Pyrmidine_PPas_bac/euk"/>
</dbReference>
<dbReference type="PANTHER" id="PTHR10515">
    <property type="entry name" value="THYMIDINE PHOSPHORYLASE"/>
    <property type="match status" value="1"/>
</dbReference>
<dbReference type="InterPro" id="IPR036320">
    <property type="entry name" value="Glycosyl_Trfase_fam3_N_dom_sf"/>
</dbReference>
<dbReference type="Proteomes" id="UP001233172">
    <property type="component" value="Unassembled WGS sequence"/>
</dbReference>
<dbReference type="SUPFAM" id="SSF47648">
    <property type="entry name" value="Nucleoside phosphorylase/phosphoribosyltransferase N-terminal domain"/>
    <property type="match status" value="1"/>
</dbReference>
<dbReference type="Pfam" id="PF02885">
    <property type="entry name" value="Glycos_trans_3N"/>
    <property type="match status" value="1"/>
</dbReference>
<dbReference type="InterPro" id="IPR000053">
    <property type="entry name" value="Thymidine/pyrmidine_PPase"/>
</dbReference>
<feature type="domain" description="Glycosyl transferase family 3 N-terminal" evidence="7">
    <location>
        <begin position="587"/>
        <end position="648"/>
    </location>
</feature>
<dbReference type="NCBIfam" id="NF004490">
    <property type="entry name" value="PRK05820.1"/>
    <property type="match status" value="1"/>
</dbReference>
<keyword evidence="4" id="KW-0808">Transferase</keyword>
<dbReference type="InterPro" id="IPR017872">
    <property type="entry name" value="Pyrmidine_PPase_CS"/>
</dbReference>
<feature type="non-terminal residue" evidence="9">
    <location>
        <position position="981"/>
    </location>
</feature>
<dbReference type="SUPFAM" id="SSF54680">
    <property type="entry name" value="Pyrimidine nucleoside phosphorylase C-terminal domain"/>
    <property type="match status" value="1"/>
</dbReference>
<feature type="compositionally biased region" description="Low complexity" evidence="5">
    <location>
        <begin position="430"/>
        <end position="440"/>
    </location>
</feature>
<evidence type="ECO:0000256" key="3">
    <source>
        <dbReference type="ARBA" id="ARBA00022676"/>
    </source>
</evidence>
<sequence>MADTCAMSTRKQYLPHQDLARSYPNDTESDNFGLQEPPITLIELSETNGDNLSSTPRYAQVGRFKENNKCSETNRKRQTTPGIATVTCTCHLEEAEGNVIDEPLMRRNIAFINSALGDRKKERQNVITCINVRTASKFDRTIKLSKSDSDRPIQLQLTQGWKKNTKNFLARLGRQHQMTEAKDESQSNIFDLSLLRGKYLVAAAERLNVRGSRFGCINRKIDLKTKFGILNPNIQVEVELPHTPLGNEKSLVFQDYLDKTDSESDFEGDTISSHQELGRPNSVESVMSYLTSGTDHHGSPDENVANGKDANGNMLSRHFMCWPTDEDLEGTKRQAKSFSGLTLRQKRRAQSLAQERSKAGAELNYNKKGWMRESQGDQRRTPQTDKRWVMEGYSHENNEKSENKHYKEITAHMNDIVPPSSHRARKAPVSRSSSRCASHCSSDHRDLQMTRLRKELPPSQPRRLCFRTSLPGCSHCEVKQAIESQSGATVVWMQYDPVQLNPRRGEFSCLWIFQLASDAAIEPLLFEGFSLHDTPMNVRRLDDVYKEEHTAYLLCSEVIMEQKKRKLLRKSSDLIYRTVRMPTSFPDLIAKKRDGKELLDKEIQEFVMGVTSGSMSESQIGAMLMAIYCKGLKEREVATLTLEMKNSGETLHWPNEWTDVLVDKHSTGGVGDKISLVLAPALAAFGVKVPMISGRGLAHTGGTLDKLEAIPGFKVSLSHKEMVKILAQVGCFIAGQTSDICPADRKTYAIRDVTATVDEIGLITASIVSKKAAENIKALVLDVKTGSGAFLKNETEAAKLAQSMLSCCHRLGIKAAALLTDMDDPIGNMVGNALEVIEVIRCLQCQGPEDLLNLTISLGGQLLHAGGFSDSVEEASKKLRQSIENKEALSKFSAMLKCQGVDATLADNLCNPDIDPTALLPQAKSTTCFQCHENGYIQRIDAMDIAVAVHMLGAGRNLPGEPINWAVGVELLQKSGDQVLK</sequence>
<dbReference type="NCBIfam" id="TIGR02644">
    <property type="entry name" value="Y_phosphoryl"/>
    <property type="match status" value="1"/>
</dbReference>
<dbReference type="AlphaFoldDB" id="A0AAD8BE13"/>
<evidence type="ECO:0000256" key="4">
    <source>
        <dbReference type="ARBA" id="ARBA00022679"/>
    </source>
</evidence>
<evidence type="ECO:0000256" key="5">
    <source>
        <dbReference type="SAM" id="MobiDB-lite"/>
    </source>
</evidence>
<reference evidence="9" key="1">
    <citation type="journal article" date="2023" name="PLoS Negl. Trop. Dis.">
        <title>A genome sequence for Biomphalaria pfeifferi, the major vector snail for the human-infecting parasite Schistosoma mansoni.</title>
        <authorList>
            <person name="Bu L."/>
            <person name="Lu L."/>
            <person name="Laidemitt M.R."/>
            <person name="Zhang S.M."/>
            <person name="Mutuku M."/>
            <person name="Mkoji G."/>
            <person name="Steinauer M."/>
            <person name="Loker E.S."/>
        </authorList>
    </citation>
    <scope>NUCLEOTIDE SEQUENCE</scope>
    <source>
        <strain evidence="9">KasaAsao</strain>
    </source>
</reference>
<dbReference type="SUPFAM" id="SSF52418">
    <property type="entry name" value="Nucleoside phosphorylase/phosphoribosyltransferase catalytic domain"/>
    <property type="match status" value="1"/>
</dbReference>
<evidence type="ECO:0000259" key="6">
    <source>
        <dbReference type="Pfam" id="PF00591"/>
    </source>
</evidence>
<comment type="subunit">
    <text evidence="2">Homodimer.</text>
</comment>
<dbReference type="GO" id="GO:0006213">
    <property type="term" value="P:pyrimidine nucleoside metabolic process"/>
    <property type="evidence" value="ECO:0007669"/>
    <property type="project" value="InterPro"/>
</dbReference>
<keyword evidence="3" id="KW-0328">Glycosyltransferase</keyword>
<dbReference type="EMBL" id="JASAOG010000091">
    <property type="protein sequence ID" value="KAK0052858.1"/>
    <property type="molecule type" value="Genomic_DNA"/>
</dbReference>
<dbReference type="Gene3D" id="3.90.1170.30">
    <property type="entry name" value="Pyrimidine nucleoside phosphorylase-like, C-terminal domain"/>
    <property type="match status" value="1"/>
</dbReference>
<dbReference type="InterPro" id="IPR017459">
    <property type="entry name" value="Glycosyl_Trfase_fam3_N_dom"/>
</dbReference>
<dbReference type="InterPro" id="IPR000312">
    <property type="entry name" value="Glycosyl_Trfase_fam3"/>
</dbReference>
<evidence type="ECO:0000259" key="8">
    <source>
        <dbReference type="Pfam" id="PF07831"/>
    </source>
</evidence>
<comment type="caution">
    <text evidence="9">The sequence shown here is derived from an EMBL/GenBank/DDBJ whole genome shotgun (WGS) entry which is preliminary data.</text>
</comment>
<dbReference type="FunFam" id="3.40.1030.10:FF:000003">
    <property type="entry name" value="Pyrimidine-nucleoside phosphorylase"/>
    <property type="match status" value="1"/>
</dbReference>
<dbReference type="PANTHER" id="PTHR10515:SF0">
    <property type="entry name" value="THYMIDINE PHOSPHORYLASE"/>
    <property type="match status" value="1"/>
</dbReference>
<evidence type="ECO:0000256" key="1">
    <source>
        <dbReference type="ARBA" id="ARBA00006915"/>
    </source>
</evidence>
<dbReference type="Pfam" id="PF00591">
    <property type="entry name" value="Glycos_transf_3"/>
    <property type="match status" value="1"/>
</dbReference>
<dbReference type="PROSITE" id="PS00647">
    <property type="entry name" value="THYMID_PHOSPHORYLASE"/>
    <property type="match status" value="1"/>
</dbReference>
<evidence type="ECO:0000256" key="2">
    <source>
        <dbReference type="ARBA" id="ARBA00011738"/>
    </source>
</evidence>
<evidence type="ECO:0000259" key="7">
    <source>
        <dbReference type="Pfam" id="PF02885"/>
    </source>
</evidence>
<proteinExistence type="inferred from homology"/>
<dbReference type="Gene3D" id="3.40.1030.10">
    <property type="entry name" value="Nucleoside phosphorylase/phosphoribosyltransferase catalytic domain"/>
    <property type="match status" value="1"/>
</dbReference>
<reference evidence="9" key="2">
    <citation type="submission" date="2023-04" db="EMBL/GenBank/DDBJ databases">
        <authorList>
            <person name="Bu L."/>
            <person name="Lu L."/>
            <person name="Laidemitt M.R."/>
            <person name="Zhang S.M."/>
            <person name="Mutuku M."/>
            <person name="Mkoji G."/>
            <person name="Steinauer M."/>
            <person name="Loker E.S."/>
        </authorList>
    </citation>
    <scope>NUCLEOTIDE SEQUENCE</scope>
    <source>
        <strain evidence="9">KasaAsao</strain>
        <tissue evidence="9">Whole Snail</tissue>
    </source>
</reference>
<dbReference type="GO" id="GO:0016154">
    <property type="term" value="F:pyrimidine-nucleoside phosphorylase activity"/>
    <property type="evidence" value="ECO:0007669"/>
    <property type="project" value="InterPro"/>
</dbReference>
<feature type="domain" description="Pyrimidine nucleoside phosphorylase C-terminal" evidence="8">
    <location>
        <begin position="936"/>
        <end position="979"/>
    </location>
</feature>
<dbReference type="GO" id="GO:0004645">
    <property type="term" value="F:1,4-alpha-oligoglucan phosphorylase activity"/>
    <property type="evidence" value="ECO:0007669"/>
    <property type="project" value="InterPro"/>
</dbReference>
<dbReference type="InterPro" id="IPR035902">
    <property type="entry name" value="Nuc_phospho_transferase"/>
</dbReference>